<name>A0ACD4NWN8_9HYPH</name>
<keyword evidence="2" id="KW-1185">Reference proteome</keyword>
<organism evidence="1 2">
    <name type="scientific">Antarcticirhabdus aurantiaca</name>
    <dbReference type="NCBI Taxonomy" id="2606717"/>
    <lineage>
        <taxon>Bacteria</taxon>
        <taxon>Pseudomonadati</taxon>
        <taxon>Pseudomonadota</taxon>
        <taxon>Alphaproteobacteria</taxon>
        <taxon>Hyphomicrobiales</taxon>
        <taxon>Aurantimonadaceae</taxon>
        <taxon>Antarcticirhabdus</taxon>
    </lineage>
</organism>
<protein>
    <submittedName>
        <fullName evidence="1">MurR/RpiR family transcriptional regulator</fullName>
    </submittedName>
</protein>
<proteinExistence type="predicted"/>
<reference evidence="1" key="1">
    <citation type="submission" date="2022-11" db="EMBL/GenBank/DDBJ databases">
        <title>beta-Carotene-producing bacterium, Jeongeuplla avenae sp. nov., alleviates the salt stress of Arabidopsis seedlings.</title>
        <authorList>
            <person name="Jiang L."/>
            <person name="Lee J."/>
        </authorList>
    </citation>
    <scope>NUCLEOTIDE SEQUENCE</scope>
    <source>
        <strain evidence="1">DY_R2A_6</strain>
    </source>
</reference>
<accession>A0ACD4NWN8</accession>
<gene>
    <name evidence="1" type="ORF">OXU80_02590</name>
</gene>
<sequence length="283" mass="30573">MPSTPLDPSETTLPADFEQLKIEILQRNAGLPKRLREVAAYALQNPDDIAFGTVASIAQAANVQPSTLVRFAQSLGFEGFSSLQALFRDRLRERHPVYTDRLKALQGEDSEPPSILLGFVAAAKTSLDRLATGVDLEAFQRAVKLLAGARTIYLVAKRRSYPIGVYMAYAFGKLGVRCQLVGTAAGIDEDILALAEKDDAAFAVSFSPYASETVAQARSLSRRGVPVVALTDSAFSPLVESSTEWFELAEADHAGFRLLSASMAFAMALTVAVAEERQARAEE</sequence>
<evidence type="ECO:0000313" key="2">
    <source>
        <dbReference type="Proteomes" id="UP001163223"/>
    </source>
</evidence>
<evidence type="ECO:0000313" key="1">
    <source>
        <dbReference type="EMBL" id="WAJ31335.1"/>
    </source>
</evidence>
<dbReference type="Proteomes" id="UP001163223">
    <property type="component" value="Chromosome"/>
</dbReference>
<dbReference type="EMBL" id="CP113520">
    <property type="protein sequence ID" value="WAJ31335.1"/>
    <property type="molecule type" value="Genomic_DNA"/>
</dbReference>